<feature type="compositionally biased region" description="Basic and acidic residues" evidence="1">
    <location>
        <begin position="329"/>
        <end position="342"/>
    </location>
</feature>
<name>A0A080ZFE8_PHYNI</name>
<reference evidence="2 3" key="1">
    <citation type="submission" date="2013-11" db="EMBL/GenBank/DDBJ databases">
        <title>The Genome Sequence of Phytophthora parasitica P1976.</title>
        <authorList>
            <consortium name="The Broad Institute Genomics Platform"/>
            <person name="Russ C."/>
            <person name="Tyler B."/>
            <person name="Panabieres F."/>
            <person name="Shan W."/>
            <person name="Tripathy S."/>
            <person name="Grunwald N."/>
            <person name="Machado M."/>
            <person name="Johnson C.S."/>
            <person name="Walker B."/>
            <person name="Young S."/>
            <person name="Zeng Q."/>
            <person name="Gargeya S."/>
            <person name="Fitzgerald M."/>
            <person name="Haas B."/>
            <person name="Abouelleil A."/>
            <person name="Allen A.W."/>
            <person name="Alvarado L."/>
            <person name="Arachchi H.M."/>
            <person name="Berlin A.M."/>
            <person name="Chapman S.B."/>
            <person name="Gainer-Dewar J."/>
            <person name="Goldberg J."/>
            <person name="Griggs A."/>
            <person name="Gujja S."/>
            <person name="Hansen M."/>
            <person name="Howarth C."/>
            <person name="Imamovic A."/>
            <person name="Ireland A."/>
            <person name="Larimer J."/>
            <person name="McCowan C."/>
            <person name="Murphy C."/>
            <person name="Pearson M."/>
            <person name="Poon T.W."/>
            <person name="Priest M."/>
            <person name="Roberts A."/>
            <person name="Saif S."/>
            <person name="Shea T."/>
            <person name="Sisk P."/>
            <person name="Sykes S."/>
            <person name="Wortman J."/>
            <person name="Nusbaum C."/>
            <person name="Birren B."/>
        </authorList>
    </citation>
    <scope>NUCLEOTIDE SEQUENCE [LARGE SCALE GENOMIC DNA]</scope>
    <source>
        <strain evidence="2 3">P1976</strain>
    </source>
</reference>
<evidence type="ECO:0000313" key="2">
    <source>
        <dbReference type="EMBL" id="ETO65359.1"/>
    </source>
</evidence>
<dbReference type="AlphaFoldDB" id="A0A080ZFE8"/>
<sequence length="422" mass="47241">MTTTAESLAPRAHRVHRAVTLSLTAKHPFATVDGLSLPQSVTTRRPVADPVLALRLVDIGVTLPVAVAVGLIPGRAHAHAPVTNFPGLVVLRRDVAGPVHVAAHPRDSDPSVTLPSDPRRIKPASTTLPAWNHARRGLPQDRVCTMFQRERFRNRITKVTTKMLYSVDFFSRPLDHFLSSEDPRAPPQDRTVVHDDGQWGGSEPHPNFLIRQADQLHHALYVIQEAASEWYPAAIAEVFRTVHGSAIQHVPYQSPTPVVNAWCNLYQAVFGRLFTDVLYGVDARDLVPRARRILSSESWEYQQFVHRVLNDAMIRTVFAPQAPGPQVSDIRRTSDRPRDRQASRPRPGRSGRQADRTVIPQDIRNQIPVINGTQVCIRYQAMSGCSFPRCHHVHTLQRLPPPVLRWVTDRHGPLKGGHPQRA</sequence>
<dbReference type="EMBL" id="ANJA01003195">
    <property type="protein sequence ID" value="ETO65359.1"/>
    <property type="molecule type" value="Genomic_DNA"/>
</dbReference>
<feature type="region of interest" description="Disordered" evidence="1">
    <location>
        <begin position="323"/>
        <end position="360"/>
    </location>
</feature>
<organism evidence="2 3">
    <name type="scientific">Phytophthora nicotianae P1976</name>
    <dbReference type="NCBI Taxonomy" id="1317066"/>
    <lineage>
        <taxon>Eukaryota</taxon>
        <taxon>Sar</taxon>
        <taxon>Stramenopiles</taxon>
        <taxon>Oomycota</taxon>
        <taxon>Peronosporomycetes</taxon>
        <taxon>Peronosporales</taxon>
        <taxon>Peronosporaceae</taxon>
        <taxon>Phytophthora</taxon>
    </lineage>
</organism>
<evidence type="ECO:0000256" key="1">
    <source>
        <dbReference type="SAM" id="MobiDB-lite"/>
    </source>
</evidence>
<dbReference type="Proteomes" id="UP000028582">
    <property type="component" value="Unassembled WGS sequence"/>
</dbReference>
<feature type="region of interest" description="Disordered" evidence="1">
    <location>
        <begin position="101"/>
        <end position="124"/>
    </location>
</feature>
<comment type="caution">
    <text evidence="2">The sequence shown here is derived from an EMBL/GenBank/DDBJ whole genome shotgun (WGS) entry which is preliminary data.</text>
</comment>
<evidence type="ECO:0000313" key="3">
    <source>
        <dbReference type="Proteomes" id="UP000028582"/>
    </source>
</evidence>
<protein>
    <submittedName>
        <fullName evidence="2">Uncharacterized protein</fullName>
    </submittedName>
</protein>
<accession>A0A080ZFE8</accession>
<dbReference type="OrthoDB" id="127221at2759"/>
<proteinExistence type="predicted"/>
<gene>
    <name evidence="2" type="ORF">F444_17307</name>
</gene>